<dbReference type="AlphaFoldDB" id="A0A9D9H6Z8"/>
<protein>
    <submittedName>
        <fullName evidence="1">Glycosyltransferase</fullName>
    </submittedName>
</protein>
<dbReference type="PANTHER" id="PTHR12526">
    <property type="entry name" value="GLYCOSYLTRANSFERASE"/>
    <property type="match status" value="1"/>
</dbReference>
<dbReference type="Pfam" id="PF13692">
    <property type="entry name" value="Glyco_trans_1_4"/>
    <property type="match status" value="1"/>
</dbReference>
<reference evidence="1" key="2">
    <citation type="journal article" date="2021" name="PeerJ">
        <title>Extensive microbial diversity within the chicken gut microbiome revealed by metagenomics and culture.</title>
        <authorList>
            <person name="Gilroy R."/>
            <person name="Ravi A."/>
            <person name="Getino M."/>
            <person name="Pursley I."/>
            <person name="Horton D.L."/>
            <person name="Alikhan N.F."/>
            <person name="Baker D."/>
            <person name="Gharbi K."/>
            <person name="Hall N."/>
            <person name="Watson M."/>
            <person name="Adriaenssens E.M."/>
            <person name="Foster-Nyarko E."/>
            <person name="Jarju S."/>
            <person name="Secka A."/>
            <person name="Antonio M."/>
            <person name="Oren A."/>
            <person name="Chaudhuri R.R."/>
            <person name="La Ragione R."/>
            <person name="Hildebrand F."/>
            <person name="Pallen M.J."/>
        </authorList>
    </citation>
    <scope>NUCLEOTIDE SEQUENCE</scope>
    <source>
        <strain evidence="1">G3-4614</strain>
    </source>
</reference>
<name>A0A9D9H6Z8_9BACT</name>
<gene>
    <name evidence="1" type="ORF">IAC54_01020</name>
</gene>
<dbReference type="EMBL" id="JADIMW010000008">
    <property type="protein sequence ID" value="MBO8437467.1"/>
    <property type="molecule type" value="Genomic_DNA"/>
</dbReference>
<reference evidence="1" key="1">
    <citation type="submission" date="2020-10" db="EMBL/GenBank/DDBJ databases">
        <authorList>
            <person name="Gilroy R."/>
        </authorList>
    </citation>
    <scope>NUCLEOTIDE SEQUENCE</scope>
    <source>
        <strain evidence="1">G3-4614</strain>
    </source>
</reference>
<dbReference type="GO" id="GO:0016757">
    <property type="term" value="F:glycosyltransferase activity"/>
    <property type="evidence" value="ECO:0007669"/>
    <property type="project" value="TreeGrafter"/>
</dbReference>
<proteinExistence type="predicted"/>
<comment type="caution">
    <text evidence="1">The sequence shown here is derived from an EMBL/GenBank/DDBJ whole genome shotgun (WGS) entry which is preliminary data.</text>
</comment>
<dbReference type="Proteomes" id="UP000823636">
    <property type="component" value="Unassembled WGS sequence"/>
</dbReference>
<sequence length="426" mass="47077">MNSAGKGRILNISSYDYGGAGIAAVIINDFLNAAGYSSALMVRDTDGKKPGVIHYRKKTFPYIQYKVRKHKYSACARRWRHLCRDNKFKNNVVFDNLNSLASARSILRQAGFIPDLILVHWVHNFVTPEIIADLKRLTGAKIAVVMMDDAGITGGCHYPFSCKGYETDCSSCPLFAIPTDFPVENLGRKLKYLPADLEFWGTTSDCRRARASALGRNRTVAPVIFPINEAALPVESKCDLRRMLGIEPETKAIVVGCTTFNAGDNRKGFEYLILSLLSMGKQFPELNKNIELLLVGDNEPGVLDRMGYRVKRFGFLPMKKLMEVYKAADLFVSSSVEDSGPLMVNQSIAAGTPVAAFNVGVANDLVIDGKTGVLAPLYDYEYMAGRMGELLLNGDPEQISRDCVELFGKKSVELSMLNQVERILNG</sequence>
<accession>A0A9D9H6Z8</accession>
<dbReference type="PANTHER" id="PTHR12526:SF635">
    <property type="entry name" value="GLYCOSYL TRANSFERASE GROUP 1"/>
    <property type="match status" value="1"/>
</dbReference>
<dbReference type="SUPFAM" id="SSF53756">
    <property type="entry name" value="UDP-Glycosyltransferase/glycogen phosphorylase"/>
    <property type="match status" value="1"/>
</dbReference>
<dbReference type="Gene3D" id="3.40.50.2000">
    <property type="entry name" value="Glycogen Phosphorylase B"/>
    <property type="match status" value="1"/>
</dbReference>
<evidence type="ECO:0000313" key="2">
    <source>
        <dbReference type="Proteomes" id="UP000823636"/>
    </source>
</evidence>
<organism evidence="1 2">
    <name type="scientific">Candidatus Caccoplasma merdipullorum</name>
    <dbReference type="NCBI Taxonomy" id="2840718"/>
    <lineage>
        <taxon>Bacteria</taxon>
        <taxon>Pseudomonadati</taxon>
        <taxon>Bacteroidota</taxon>
        <taxon>Bacteroidia</taxon>
        <taxon>Bacteroidales</taxon>
        <taxon>Bacteroidaceae</taxon>
        <taxon>Bacteroidaceae incertae sedis</taxon>
        <taxon>Candidatus Caccoplasma</taxon>
    </lineage>
</organism>
<evidence type="ECO:0000313" key="1">
    <source>
        <dbReference type="EMBL" id="MBO8437467.1"/>
    </source>
</evidence>